<keyword evidence="3" id="KW-0539">Nucleus</keyword>
<comment type="subcellular location">
    <subcellularLocation>
        <location evidence="3">Nucleus</location>
    </subcellularLocation>
</comment>
<dbReference type="STRING" id="1071378.G0W728"/>
<dbReference type="Proteomes" id="UP000000689">
    <property type="component" value="Chromosome 2"/>
</dbReference>
<protein>
    <recommendedName>
        <fullName evidence="2 3">Protein BCP1</fullName>
    </recommendedName>
</protein>
<dbReference type="Pfam" id="PF13862">
    <property type="entry name" value="BCCIP"/>
    <property type="match status" value="1"/>
</dbReference>
<sequence length="292" mass="33756">MVQPIKLSEIVSSRKRRNSANDKANNGTDSESEIDISSTDDEAEENNKVDDEEEIVNIDFDFYNGNPDVDFHAMKNLSRQLLGPQESNKIQLSNLADLILKSPTTTIKTDGTESDPYCFLSFIDYKENKDSDYAKYLHSKIDSKLTMFFNNIDNSSNKTCSLVMSERLINMPPEVVPPLYKITLEDVTTALGDDKHYDFYVIVSRKYEVNFDMDNDDTETRKDRTISNDRSKKRVKNDEVDYFHEEDRFFEKHAKVHFESESRKGIISSYMVMDHDGLVKSISELEQEIATW</sequence>
<dbReference type="GO" id="GO:0000055">
    <property type="term" value="P:ribosomal large subunit export from nucleus"/>
    <property type="evidence" value="ECO:0007669"/>
    <property type="project" value="EnsemblFungi"/>
</dbReference>
<reference evidence="5 6" key="1">
    <citation type="journal article" date="2011" name="Proc. Natl. Acad. Sci. U.S.A.">
        <title>Evolutionary erosion of yeast sex chromosomes by mating-type switching accidents.</title>
        <authorList>
            <person name="Gordon J.L."/>
            <person name="Armisen D."/>
            <person name="Proux-Wera E."/>
            <person name="Oheigeartaigh S.S."/>
            <person name="Byrne K.P."/>
            <person name="Wolfe K.H."/>
        </authorList>
    </citation>
    <scope>NUCLEOTIDE SEQUENCE [LARGE SCALE GENOMIC DNA]</scope>
    <source>
        <strain evidence="6">ATCC 10597 / BCRC 20456 / CBS 421 / NBRC 0211 / NRRL Y-12639</strain>
    </source>
</reference>
<dbReference type="KEGG" id="ndi:NDAI_0B05560"/>
<feature type="region of interest" description="Disordered" evidence="4">
    <location>
        <begin position="1"/>
        <end position="51"/>
    </location>
</feature>
<keyword evidence="3" id="KW-0813">Transport</keyword>
<dbReference type="OMA" id="VKFYRKE"/>
<evidence type="ECO:0000256" key="4">
    <source>
        <dbReference type="SAM" id="MobiDB-lite"/>
    </source>
</evidence>
<dbReference type="InterPro" id="IPR025602">
    <property type="entry name" value="BCP1_family"/>
</dbReference>
<proteinExistence type="inferred from homology"/>
<dbReference type="AlphaFoldDB" id="G0W728"/>
<keyword evidence="3" id="KW-0653">Protein transport</keyword>
<dbReference type="PANTHER" id="PTHR13261">
    <property type="entry name" value="BRCA2 AND CDKN1A INTERACTING PROTEIN"/>
    <property type="match status" value="1"/>
</dbReference>
<evidence type="ECO:0000256" key="2">
    <source>
        <dbReference type="ARBA" id="ARBA00014649"/>
    </source>
</evidence>
<gene>
    <name evidence="5" type="primary">NDAI0B05560</name>
    <name evidence="5" type="ordered locus">NDAI_0B05560</name>
</gene>
<keyword evidence="6" id="KW-1185">Reference proteome</keyword>
<accession>G0W728</accession>
<dbReference type="EMBL" id="HE580268">
    <property type="protein sequence ID" value="CCD23589.1"/>
    <property type="molecule type" value="Genomic_DNA"/>
</dbReference>
<evidence type="ECO:0000313" key="6">
    <source>
        <dbReference type="Proteomes" id="UP000000689"/>
    </source>
</evidence>
<dbReference type="OrthoDB" id="27543at2759"/>
<dbReference type="PIRSF" id="PIRSF028983">
    <property type="entry name" value="BCP1"/>
    <property type="match status" value="1"/>
</dbReference>
<dbReference type="HOGENOM" id="CLU_068770_2_1_1"/>
<evidence type="ECO:0000256" key="1">
    <source>
        <dbReference type="ARBA" id="ARBA00006781"/>
    </source>
</evidence>
<evidence type="ECO:0000256" key="3">
    <source>
        <dbReference type="PIRNR" id="PIRNR028983"/>
    </source>
</evidence>
<dbReference type="GO" id="GO:0030674">
    <property type="term" value="F:protein-macromolecule adaptor activity"/>
    <property type="evidence" value="ECO:0007669"/>
    <property type="project" value="EnsemblFungi"/>
</dbReference>
<comment type="function">
    <text evidence="3">Involved in nuclear export, actin cytoskeleton organization and vesicular transport.</text>
</comment>
<dbReference type="PANTHER" id="PTHR13261:SF0">
    <property type="entry name" value="BRCA2 AND CDKN1A-INTERACTING PROTEIN"/>
    <property type="match status" value="1"/>
</dbReference>
<organism evidence="5 6">
    <name type="scientific">Naumovozyma dairenensis (strain ATCC 10597 / BCRC 20456 / CBS 421 / NBRC 0211 / NRRL Y-12639)</name>
    <name type="common">Saccharomyces dairenensis</name>
    <dbReference type="NCBI Taxonomy" id="1071378"/>
    <lineage>
        <taxon>Eukaryota</taxon>
        <taxon>Fungi</taxon>
        <taxon>Dikarya</taxon>
        <taxon>Ascomycota</taxon>
        <taxon>Saccharomycotina</taxon>
        <taxon>Saccharomycetes</taxon>
        <taxon>Saccharomycetales</taxon>
        <taxon>Saccharomycetaceae</taxon>
        <taxon>Naumovozyma</taxon>
    </lineage>
</organism>
<dbReference type="GeneID" id="11498259"/>
<comment type="similarity">
    <text evidence="1 3">Belongs to the BCP1 family.</text>
</comment>
<dbReference type="RefSeq" id="XP_003668832.1">
    <property type="nucleotide sequence ID" value="XM_003668784.1"/>
</dbReference>
<dbReference type="GO" id="GO:0006611">
    <property type="term" value="P:protein export from nucleus"/>
    <property type="evidence" value="ECO:0007669"/>
    <property type="project" value="EnsemblFungi"/>
</dbReference>
<dbReference type="GO" id="GO:0005634">
    <property type="term" value="C:nucleus"/>
    <property type="evidence" value="ECO:0007669"/>
    <property type="project" value="UniProtKB-SubCell"/>
</dbReference>
<dbReference type="GO" id="GO:0044183">
    <property type="term" value="F:protein folding chaperone"/>
    <property type="evidence" value="ECO:0007669"/>
    <property type="project" value="EnsemblFungi"/>
</dbReference>
<evidence type="ECO:0000313" key="5">
    <source>
        <dbReference type="EMBL" id="CCD23589.1"/>
    </source>
</evidence>
<name>G0W728_NAUDC</name>
<dbReference type="eggNOG" id="KOG3034">
    <property type="taxonomic scope" value="Eukaryota"/>
</dbReference>
<feature type="compositionally biased region" description="Acidic residues" evidence="4">
    <location>
        <begin position="30"/>
        <end position="51"/>
    </location>
</feature>